<name>A0A7S1FTG9_9STRA</name>
<evidence type="ECO:0000256" key="1">
    <source>
        <dbReference type="ARBA" id="ARBA00013194"/>
    </source>
</evidence>
<reference evidence="6" key="1">
    <citation type="submission" date="2021-01" db="EMBL/GenBank/DDBJ databases">
        <authorList>
            <person name="Corre E."/>
            <person name="Pelletier E."/>
            <person name="Niang G."/>
            <person name="Scheremetjew M."/>
            <person name="Finn R."/>
            <person name="Kale V."/>
            <person name="Holt S."/>
            <person name="Cochrane G."/>
            <person name="Meng A."/>
            <person name="Brown T."/>
            <person name="Cohen L."/>
        </authorList>
    </citation>
    <scope>NUCLEOTIDE SEQUENCE</scope>
    <source>
        <strain evidence="6">308</strain>
    </source>
</reference>
<gene>
    <name evidence="6" type="ORF">CHYS00102_LOCUS13196</name>
</gene>
<dbReference type="InterPro" id="IPR029000">
    <property type="entry name" value="Cyclophilin-like_dom_sf"/>
</dbReference>
<dbReference type="Pfam" id="PF00160">
    <property type="entry name" value="Pro_isomerase"/>
    <property type="match status" value="1"/>
</dbReference>
<dbReference type="InterPro" id="IPR044665">
    <property type="entry name" value="E_coli_cyclophilin_A-like"/>
</dbReference>
<dbReference type="Gene3D" id="2.40.100.10">
    <property type="entry name" value="Cyclophilin-like"/>
    <property type="match status" value="1"/>
</dbReference>
<keyword evidence="2" id="KW-0697">Rotamase</keyword>
<evidence type="ECO:0000259" key="5">
    <source>
        <dbReference type="PROSITE" id="PS50072"/>
    </source>
</evidence>
<accession>A0A7S1FTG9</accession>
<dbReference type="EMBL" id="HBFR01018161">
    <property type="protein sequence ID" value="CAD8885998.1"/>
    <property type="molecule type" value="Transcribed_RNA"/>
</dbReference>
<sequence length="610" mass="67098">MLGCRGSMFLMSSPPLPSSIVFLSICLCHFFRSLGFQNVDYVPLPVKEKSSLHASPTRMHMTDPGNNDGEGSNNIFQESGIWKRRDIFATSALLLPLASLPFFSSFFPFAVELGGGKWKREPAAARDGPVNLALTSSMKQSTESVLLSLLPLSLSTGGGSVRAFLTLRDRVEGVGVVRLLGYTDKAWSDALRFSSDALEFLDAKRDYLTPLFREDDDAMTQIYKETRAEDRIEAVRVGITDLIDAVADKDVRRTYEVQRRVLLALSDVGELLVDKFPYEVPFDGEYADLPRLLGRCRVTFSFTRADRPLGNVTIIADGFAAPITAGNFVDLCQRQFYSGLPVKKVSKRIGAPLSGGFSIAAIESVPIQDKIIETIEETLQGFKEDLFVGIPLATERPMPNASMNNFLTSSQQASFSSDVGIAADDPQIIGTLPILGSWKEGFVDPRTARLRKIPLEVIRRVKVSSSSKGSTSKAMRPFYKFSENLRQKQYCVDPVLSFDMPGLVALNHPDYNPDGGSAEFFVLPPRLINGDRSSIMDGQYAPFGYVVEGFDLLYSGVREGDVLASTEVDDFGMTNLVQPGPKDGGGFSLQKLFPLRSIGDDDDNDELNEE</sequence>
<organism evidence="6">
    <name type="scientific">Corethron hystrix</name>
    <dbReference type="NCBI Taxonomy" id="216773"/>
    <lineage>
        <taxon>Eukaryota</taxon>
        <taxon>Sar</taxon>
        <taxon>Stramenopiles</taxon>
        <taxon>Ochrophyta</taxon>
        <taxon>Bacillariophyta</taxon>
        <taxon>Coscinodiscophyceae</taxon>
        <taxon>Corethrophycidae</taxon>
        <taxon>Corethrales</taxon>
        <taxon>Corethraceae</taxon>
        <taxon>Corethron</taxon>
    </lineage>
</organism>
<dbReference type="AlphaFoldDB" id="A0A7S1FTG9"/>
<evidence type="ECO:0000313" key="6">
    <source>
        <dbReference type="EMBL" id="CAD8885998.1"/>
    </source>
</evidence>
<evidence type="ECO:0000256" key="2">
    <source>
        <dbReference type="ARBA" id="ARBA00023110"/>
    </source>
</evidence>
<dbReference type="EC" id="5.2.1.8" evidence="1"/>
<dbReference type="InterPro" id="IPR002130">
    <property type="entry name" value="Cyclophilin-type_PPIase_dom"/>
</dbReference>
<dbReference type="SUPFAM" id="SSF50891">
    <property type="entry name" value="Cyclophilin-like"/>
    <property type="match status" value="1"/>
</dbReference>
<dbReference type="PROSITE" id="PS50072">
    <property type="entry name" value="CSA_PPIASE_2"/>
    <property type="match status" value="1"/>
</dbReference>
<proteinExistence type="predicted"/>
<dbReference type="GO" id="GO:0003755">
    <property type="term" value="F:peptidyl-prolyl cis-trans isomerase activity"/>
    <property type="evidence" value="ECO:0007669"/>
    <property type="project" value="UniProtKB-KW"/>
</dbReference>
<keyword evidence="3" id="KW-0413">Isomerase</keyword>
<protein>
    <recommendedName>
        <fullName evidence="1">peptidylprolyl isomerase</fullName>
        <ecNumber evidence="1">5.2.1.8</ecNumber>
    </recommendedName>
</protein>
<evidence type="ECO:0000256" key="3">
    <source>
        <dbReference type="ARBA" id="ARBA00023235"/>
    </source>
</evidence>
<feature type="region of interest" description="Disordered" evidence="4">
    <location>
        <begin position="53"/>
        <end position="73"/>
    </location>
</feature>
<feature type="domain" description="PPIase cyclophilin-type" evidence="5">
    <location>
        <begin position="299"/>
        <end position="553"/>
    </location>
</feature>
<dbReference type="PANTHER" id="PTHR43246">
    <property type="entry name" value="PEPTIDYL-PROLYL CIS-TRANS ISOMERASE CYP38, CHLOROPLASTIC"/>
    <property type="match status" value="1"/>
</dbReference>
<evidence type="ECO:0000256" key="4">
    <source>
        <dbReference type="SAM" id="MobiDB-lite"/>
    </source>
</evidence>